<dbReference type="Pfam" id="PF05097">
    <property type="entry name" value="DUF688"/>
    <property type="match status" value="1"/>
</dbReference>
<dbReference type="Gene3D" id="1.25.10.10">
    <property type="entry name" value="Leucine-rich Repeat Variant"/>
    <property type="match status" value="1"/>
</dbReference>
<dbReference type="InterPro" id="IPR057672">
    <property type="entry name" value="TPR_IPO4/5"/>
</dbReference>
<dbReference type="GO" id="GO:0006606">
    <property type="term" value="P:protein import into nucleus"/>
    <property type="evidence" value="ECO:0007669"/>
    <property type="project" value="InterPro"/>
</dbReference>
<evidence type="ECO:0000256" key="2">
    <source>
        <dbReference type="ARBA" id="ARBA00004496"/>
    </source>
</evidence>
<feature type="region of interest" description="Disordered" evidence="8">
    <location>
        <begin position="93"/>
        <end position="115"/>
    </location>
</feature>
<keyword evidence="4" id="KW-0963">Cytoplasm</keyword>
<dbReference type="Pfam" id="PF03810">
    <property type="entry name" value="IBN_N"/>
    <property type="match status" value="1"/>
</dbReference>
<protein>
    <recommendedName>
        <fullName evidence="9">Importin N-terminal domain-containing protein</fullName>
    </recommendedName>
</protein>
<proteinExistence type="predicted"/>
<organism evidence="10 11">
    <name type="scientific">Hevea brasiliensis</name>
    <name type="common">Para rubber tree</name>
    <name type="synonym">Siphonia brasiliensis</name>
    <dbReference type="NCBI Taxonomy" id="3981"/>
    <lineage>
        <taxon>Eukaryota</taxon>
        <taxon>Viridiplantae</taxon>
        <taxon>Streptophyta</taxon>
        <taxon>Embryophyta</taxon>
        <taxon>Tracheophyta</taxon>
        <taxon>Spermatophyta</taxon>
        <taxon>Magnoliopsida</taxon>
        <taxon>eudicotyledons</taxon>
        <taxon>Gunneridae</taxon>
        <taxon>Pentapetalae</taxon>
        <taxon>rosids</taxon>
        <taxon>fabids</taxon>
        <taxon>Malpighiales</taxon>
        <taxon>Euphorbiaceae</taxon>
        <taxon>Crotonoideae</taxon>
        <taxon>Micrandreae</taxon>
        <taxon>Hevea</taxon>
    </lineage>
</organism>
<evidence type="ECO:0000256" key="4">
    <source>
        <dbReference type="ARBA" id="ARBA00022490"/>
    </source>
</evidence>
<dbReference type="PROSITE" id="PS50166">
    <property type="entry name" value="IMPORTIN_B_NT"/>
    <property type="match status" value="1"/>
</dbReference>
<dbReference type="InterPro" id="IPR016024">
    <property type="entry name" value="ARM-type_fold"/>
</dbReference>
<evidence type="ECO:0000256" key="1">
    <source>
        <dbReference type="ARBA" id="ARBA00004123"/>
    </source>
</evidence>
<keyword evidence="11" id="KW-1185">Reference proteome</keyword>
<comment type="subcellular location">
    <subcellularLocation>
        <location evidence="2">Cytoplasm</location>
    </subcellularLocation>
    <subcellularLocation>
        <location evidence="1">Nucleus</location>
    </subcellularLocation>
</comment>
<evidence type="ECO:0000259" key="9">
    <source>
        <dbReference type="PROSITE" id="PS50166"/>
    </source>
</evidence>
<comment type="caution">
    <text evidence="10">The sequence shown here is derived from an EMBL/GenBank/DDBJ whole genome shotgun (WGS) entry which is preliminary data.</text>
</comment>
<dbReference type="AlphaFoldDB" id="A0A6A6M1P2"/>
<accession>A0A6A6M1P2</accession>
<name>A0A6A6M1P2_HEVBR</name>
<sequence>MVSSNHLLSHIFILPRVSTSPPFFLHGQSLGGMKLLNAYMEKSSEEAMNTICPGKLDFNLPLLSTRRLGVCPGTNSHISSQDTGDRIPFCWEQAPGKPKNLESSGIHDGDTPRPKLPPCRWQPQKEAIANDVNVHDHDDGCDADVDDNGDAEEEDDVYSDAIDVLSLTEAIDIVQKAEDDYGMDRLNLESLESRGSQSPNFMIERFLPDATALAASSALYSSKNLNRKLPYFCSNYAEEYTSQTVGGSYSSEASRKGLSSVGFYQVPIARVLKEMALEITAILLSAQSLDAKVRNEAEANLRQFQEQNLPLFLLSLSIELANNEKPNESRRLAGIVLKNSLDAKDATRKEHLVQQWMAIEISIKSQIKDLLLRTLGSSVQEARNTSAQVIAKVASIEIPQKQWPELIGSLLNNMTQQDGPAALKQATLETLGYVCEGISDQDLVQDEVNAILTAVVQGMTLIQHGPEIRLAATRALYDALIFAQTNFENEMERNYIMKVVCETALSKEAEVRQGAFECLVSIASTYYAVLEPYMQTLFQLTSNAVKGDEETVALQAIEFWSSICDEEIERQEYDSHEGGHFEHVHCHFIKKALPSLVPMLLETLLKQEEDQDQDDSIWNISMAGGTCLGLVARTVGDEVVPLVMPFVEANIVKPDWHCREAATFAFGSILEGPSIDKLTH</sequence>
<dbReference type="Pfam" id="PF25780">
    <property type="entry name" value="TPR_IPO5"/>
    <property type="match status" value="1"/>
</dbReference>
<feature type="domain" description="Importin N-terminal" evidence="9">
    <location>
        <begin position="297"/>
        <end position="377"/>
    </location>
</feature>
<evidence type="ECO:0000256" key="7">
    <source>
        <dbReference type="ARBA" id="ARBA00023242"/>
    </source>
</evidence>
<dbReference type="GO" id="GO:0005737">
    <property type="term" value="C:cytoplasm"/>
    <property type="evidence" value="ECO:0007669"/>
    <property type="project" value="UniProtKB-SubCell"/>
</dbReference>
<dbReference type="EMBL" id="JAAGAX010000008">
    <property type="protein sequence ID" value="KAF2306438.1"/>
    <property type="molecule type" value="Genomic_DNA"/>
</dbReference>
<evidence type="ECO:0000256" key="6">
    <source>
        <dbReference type="ARBA" id="ARBA00022927"/>
    </source>
</evidence>
<dbReference type="GO" id="GO:0031267">
    <property type="term" value="F:small GTPase binding"/>
    <property type="evidence" value="ECO:0007669"/>
    <property type="project" value="InterPro"/>
</dbReference>
<dbReference type="SMART" id="SM00913">
    <property type="entry name" value="IBN_N"/>
    <property type="match status" value="1"/>
</dbReference>
<dbReference type="InterPro" id="IPR040122">
    <property type="entry name" value="Importin_beta"/>
</dbReference>
<reference evidence="10 11" key="1">
    <citation type="journal article" date="2020" name="Mol. Plant">
        <title>The Chromosome-Based Rubber Tree Genome Provides New Insights into Spurge Genome Evolution and Rubber Biosynthesis.</title>
        <authorList>
            <person name="Liu J."/>
            <person name="Shi C."/>
            <person name="Shi C.C."/>
            <person name="Li W."/>
            <person name="Zhang Q.J."/>
            <person name="Zhang Y."/>
            <person name="Li K."/>
            <person name="Lu H.F."/>
            <person name="Shi C."/>
            <person name="Zhu S.T."/>
            <person name="Xiao Z.Y."/>
            <person name="Nan H."/>
            <person name="Yue Y."/>
            <person name="Zhu X.G."/>
            <person name="Wu Y."/>
            <person name="Hong X.N."/>
            <person name="Fan G.Y."/>
            <person name="Tong Y."/>
            <person name="Zhang D."/>
            <person name="Mao C.L."/>
            <person name="Liu Y.L."/>
            <person name="Hao S.J."/>
            <person name="Liu W.Q."/>
            <person name="Lv M.Q."/>
            <person name="Zhang H.B."/>
            <person name="Liu Y."/>
            <person name="Hu-Tang G.R."/>
            <person name="Wang J.P."/>
            <person name="Wang J.H."/>
            <person name="Sun Y.H."/>
            <person name="Ni S.B."/>
            <person name="Chen W.B."/>
            <person name="Zhang X.C."/>
            <person name="Jiao Y.N."/>
            <person name="Eichler E.E."/>
            <person name="Li G.H."/>
            <person name="Liu X."/>
            <person name="Gao L.Z."/>
        </authorList>
    </citation>
    <scope>NUCLEOTIDE SEQUENCE [LARGE SCALE GENOMIC DNA]</scope>
    <source>
        <strain evidence="11">cv. GT1</strain>
        <tissue evidence="10">Leaf</tissue>
    </source>
</reference>
<evidence type="ECO:0000313" key="10">
    <source>
        <dbReference type="EMBL" id="KAF2306438.1"/>
    </source>
</evidence>
<keyword evidence="7" id="KW-0539">Nucleus</keyword>
<dbReference type="SUPFAM" id="SSF48371">
    <property type="entry name" value="ARM repeat"/>
    <property type="match status" value="1"/>
</dbReference>
<evidence type="ECO:0000256" key="8">
    <source>
        <dbReference type="SAM" id="MobiDB-lite"/>
    </source>
</evidence>
<keyword evidence="3" id="KW-0813">Transport</keyword>
<evidence type="ECO:0000256" key="3">
    <source>
        <dbReference type="ARBA" id="ARBA00022448"/>
    </source>
</evidence>
<evidence type="ECO:0000256" key="5">
    <source>
        <dbReference type="ARBA" id="ARBA00022737"/>
    </source>
</evidence>
<dbReference type="InterPro" id="IPR007789">
    <property type="entry name" value="DUF688"/>
</dbReference>
<keyword evidence="6" id="KW-0653">Protein transport</keyword>
<gene>
    <name evidence="10" type="ORF">GH714_018087</name>
</gene>
<dbReference type="InterPro" id="IPR001494">
    <property type="entry name" value="Importin-beta_N"/>
</dbReference>
<evidence type="ECO:0000313" key="11">
    <source>
        <dbReference type="Proteomes" id="UP000467840"/>
    </source>
</evidence>
<dbReference type="InterPro" id="IPR011989">
    <property type="entry name" value="ARM-like"/>
</dbReference>
<dbReference type="Proteomes" id="UP000467840">
    <property type="component" value="Chromosome 9"/>
</dbReference>
<keyword evidence="5" id="KW-0677">Repeat</keyword>
<dbReference type="PANTHER" id="PTHR10527">
    <property type="entry name" value="IMPORTIN BETA"/>
    <property type="match status" value="1"/>
</dbReference>